<reference evidence="12 13" key="1">
    <citation type="journal article" date="2015" name="Genome Biol. Evol.">
        <title>The genome of winter moth (Operophtera brumata) provides a genomic perspective on sexual dimorphism and phenology.</title>
        <authorList>
            <person name="Derks M.F."/>
            <person name="Smit S."/>
            <person name="Salis L."/>
            <person name="Schijlen E."/>
            <person name="Bossers A."/>
            <person name="Mateman C."/>
            <person name="Pijl A.S."/>
            <person name="de Ridder D."/>
            <person name="Groenen M.A."/>
            <person name="Visser M.E."/>
            <person name="Megens H.J."/>
        </authorList>
    </citation>
    <scope>NUCLEOTIDE SEQUENCE [LARGE SCALE GENOMIC DNA]</scope>
    <source>
        <strain evidence="12">WM2013NL</strain>
        <tissue evidence="12">Head and thorax</tissue>
    </source>
</reference>
<dbReference type="InterPro" id="IPR048685">
    <property type="entry name" value="COG3_C"/>
</dbReference>
<evidence type="ECO:0000256" key="5">
    <source>
        <dbReference type="ARBA" id="ARBA00022927"/>
    </source>
</evidence>
<evidence type="ECO:0000256" key="6">
    <source>
        <dbReference type="ARBA" id="ARBA00023034"/>
    </source>
</evidence>
<feature type="domain" description="Conserved oligomeric Golgi complex subunit 3 N-terminal" evidence="10">
    <location>
        <begin position="96"/>
        <end position="210"/>
    </location>
</feature>
<dbReference type="AlphaFoldDB" id="A0A0L7LMY5"/>
<feature type="domain" description="Conserved oligomeric Golgi complex subunit 3 C-terminal" evidence="11">
    <location>
        <begin position="344"/>
        <end position="459"/>
    </location>
</feature>
<keyword evidence="6" id="KW-0333">Golgi apparatus</keyword>
<dbReference type="GO" id="GO:0005801">
    <property type="term" value="C:cis-Golgi network"/>
    <property type="evidence" value="ECO:0007669"/>
    <property type="project" value="InterPro"/>
</dbReference>
<evidence type="ECO:0000256" key="8">
    <source>
        <dbReference type="ARBA" id="ARBA00031339"/>
    </source>
</evidence>
<organism evidence="12 13">
    <name type="scientific">Operophtera brumata</name>
    <name type="common">Winter moth</name>
    <name type="synonym">Phalaena brumata</name>
    <dbReference type="NCBI Taxonomy" id="104452"/>
    <lineage>
        <taxon>Eukaryota</taxon>
        <taxon>Metazoa</taxon>
        <taxon>Ecdysozoa</taxon>
        <taxon>Arthropoda</taxon>
        <taxon>Hexapoda</taxon>
        <taxon>Insecta</taxon>
        <taxon>Pterygota</taxon>
        <taxon>Neoptera</taxon>
        <taxon>Endopterygota</taxon>
        <taxon>Lepidoptera</taxon>
        <taxon>Glossata</taxon>
        <taxon>Ditrysia</taxon>
        <taxon>Geometroidea</taxon>
        <taxon>Geometridae</taxon>
        <taxon>Larentiinae</taxon>
        <taxon>Operophtera</taxon>
    </lineage>
</organism>
<comment type="subcellular location">
    <subcellularLocation>
        <location evidence="1">Golgi apparatus membrane</location>
        <topology evidence="1">Peripheral membrane protein</topology>
    </subcellularLocation>
</comment>
<comment type="caution">
    <text evidence="12">The sequence shown here is derived from an EMBL/GenBank/DDBJ whole genome shotgun (WGS) entry which is preliminary data.</text>
</comment>
<dbReference type="InterPro" id="IPR048320">
    <property type="entry name" value="COG3_N"/>
</dbReference>
<name>A0A0L7LMY5_OPEBR</name>
<keyword evidence="4" id="KW-0813">Transport</keyword>
<evidence type="ECO:0000256" key="1">
    <source>
        <dbReference type="ARBA" id="ARBA00004395"/>
    </source>
</evidence>
<protein>
    <recommendedName>
        <fullName evidence="3">Conserved oligomeric Golgi complex subunit 3</fullName>
    </recommendedName>
    <alternativeName>
        <fullName evidence="8">Component of oligomeric Golgi complex 3</fullName>
    </alternativeName>
</protein>
<dbReference type="Pfam" id="PF04136">
    <property type="entry name" value="COG3_N"/>
    <property type="match status" value="1"/>
</dbReference>
<dbReference type="PANTHER" id="PTHR13302">
    <property type="entry name" value="CONSERVED OLIGOMERIC GOLGI COMPLEX COMPONENT 3"/>
    <property type="match status" value="1"/>
</dbReference>
<sequence length="874" mass="98262">MDNMSLKEIQSKLLLWESSENPLAPLTSSQREAILDLESLILGVPSEVEDVKSKGNTSEEAEKIMPSVDNTYDFLEWYESLCDSNVKADDGPYEAYYKQLEDRRNECVSLTDQIGATMSDLDKLSEQYNFVSNKTNALHMMSEQLLADQNKLSTIVEHLSQRLNSPTMSVNSEAFFINSFKESHTYLVKYRHLQNRAISLIRSYANHVLDSACDNILSNDEATEEEDKADTAYAVYFGKDECALYRHLFAAPAPTEPDAAPAPLEEYLQSLCTVLYETLRPQVIHINHLETLAELCVILRVEVIEEQSVRDAAAAGDPHQPPGDAGGAVRHPARRGHRGAGQQRPLYETLRPQVIHINHLETLAELCVILRIEVIEEQVNNDPISIQQEQSLRRSDSRNSMVSDISATSAEVAHINVEAQRRPQASPADLHGMWYPGVRRTLAALSRLYRCLEKKVFQGRAWGSFFITAKLQCINVKAQICPKASPANLHGMWYPGVRRTLAALSRLYRCLEKKAQIRPKASPADLHGMWYPGVHRTLAALSRLYRCLEKKVFQAKLQLVCINVKAQIRPKASPVDLHGIRRTLAALSRLYRCLYNTTSVDGELFQIKHLLILREQIAPFQVDFIVKETTLDFSNMRNAAYGLMQKPRQIFSMNSNNALLEFLLEGTPTVREHLLDSRKEVDRQLKSCCESFIRNATEILVGPMIAFMEKPATAATPRAAATPEELARVVQEAQRHVKAALAPLQRSMQLYLSNKETEFILFRPIRNNVVGYFMQIEQLLVTGGYSSEDKLIVACPTAEQVSVFISSASLISHSEPVQPYGVKAKSVIRKPSVHSIEPLDVPMRHQVLHSSFSGGDIVECTTLRSRVNVICATL</sequence>
<dbReference type="GO" id="GO:0007030">
    <property type="term" value="P:Golgi organization"/>
    <property type="evidence" value="ECO:0007669"/>
    <property type="project" value="TreeGrafter"/>
</dbReference>
<dbReference type="STRING" id="104452.A0A0L7LMY5"/>
<dbReference type="PANTHER" id="PTHR13302:SF8">
    <property type="entry name" value="CONSERVED OLIGOMERIC GOLGI COMPLEX SUBUNIT 3"/>
    <property type="match status" value="1"/>
</dbReference>
<accession>A0A0L7LMY5</accession>
<evidence type="ECO:0000313" key="13">
    <source>
        <dbReference type="Proteomes" id="UP000037510"/>
    </source>
</evidence>
<dbReference type="GO" id="GO:0006891">
    <property type="term" value="P:intra-Golgi vesicle-mediated transport"/>
    <property type="evidence" value="ECO:0007669"/>
    <property type="project" value="TreeGrafter"/>
</dbReference>
<proteinExistence type="inferred from homology"/>
<dbReference type="InterPro" id="IPR007265">
    <property type="entry name" value="COG_su3"/>
</dbReference>
<evidence type="ECO:0000256" key="7">
    <source>
        <dbReference type="ARBA" id="ARBA00023136"/>
    </source>
</evidence>
<evidence type="ECO:0000256" key="9">
    <source>
        <dbReference type="SAM" id="MobiDB-lite"/>
    </source>
</evidence>
<evidence type="ECO:0000256" key="4">
    <source>
        <dbReference type="ARBA" id="ARBA00022448"/>
    </source>
</evidence>
<evidence type="ECO:0000256" key="3">
    <source>
        <dbReference type="ARBA" id="ARBA00020976"/>
    </source>
</evidence>
<keyword evidence="5" id="KW-0653">Protein transport</keyword>
<feature type="domain" description="Conserved oligomeric Golgi complex subunit 3 C-terminal" evidence="11">
    <location>
        <begin position="220"/>
        <end position="309"/>
    </location>
</feature>
<dbReference type="GO" id="GO:0006886">
    <property type="term" value="P:intracellular protein transport"/>
    <property type="evidence" value="ECO:0007669"/>
    <property type="project" value="InterPro"/>
</dbReference>
<comment type="similarity">
    <text evidence="2">Belongs to the COG3 family.</text>
</comment>
<feature type="domain" description="Conserved oligomeric Golgi complex subunit 3 C-terminal" evidence="11">
    <location>
        <begin position="525"/>
        <end position="636"/>
    </location>
</feature>
<gene>
    <name evidence="12" type="ORF">OBRU01_05183</name>
</gene>
<dbReference type="GO" id="GO:0017119">
    <property type="term" value="C:Golgi transport complex"/>
    <property type="evidence" value="ECO:0007669"/>
    <property type="project" value="TreeGrafter"/>
</dbReference>
<evidence type="ECO:0000259" key="11">
    <source>
        <dbReference type="Pfam" id="PF20671"/>
    </source>
</evidence>
<feature type="region of interest" description="Disordered" evidence="9">
    <location>
        <begin position="311"/>
        <end position="345"/>
    </location>
</feature>
<dbReference type="Proteomes" id="UP000037510">
    <property type="component" value="Unassembled WGS sequence"/>
</dbReference>
<keyword evidence="13" id="KW-1185">Reference proteome</keyword>
<evidence type="ECO:0000259" key="10">
    <source>
        <dbReference type="Pfam" id="PF04136"/>
    </source>
</evidence>
<dbReference type="EMBL" id="JTDY01000495">
    <property type="protein sequence ID" value="KOB76913.1"/>
    <property type="molecule type" value="Genomic_DNA"/>
</dbReference>
<evidence type="ECO:0000313" key="12">
    <source>
        <dbReference type="EMBL" id="KOB76913.1"/>
    </source>
</evidence>
<dbReference type="Pfam" id="PF20671">
    <property type="entry name" value="COG3_C"/>
    <property type="match status" value="3"/>
</dbReference>
<keyword evidence="7" id="KW-0472">Membrane</keyword>
<evidence type="ECO:0000256" key="2">
    <source>
        <dbReference type="ARBA" id="ARBA00009936"/>
    </source>
</evidence>
<dbReference type="GO" id="GO:0000139">
    <property type="term" value="C:Golgi membrane"/>
    <property type="evidence" value="ECO:0007669"/>
    <property type="project" value="UniProtKB-SubCell"/>
</dbReference>